<dbReference type="EMBL" id="KN824312">
    <property type="protein sequence ID" value="KIM25714.1"/>
    <property type="molecule type" value="Genomic_DNA"/>
</dbReference>
<sequence length="112" mass="13019">MQFTRFEILRVAGFELLKVAGFQPFQVGLSCIKWCYRDWVVLVKSVMIIFMMAILDFNLAWSVRCQNHLAGGSNEGKIHDSYKAHAREEDLKQGFSVFYRIARSRVSIQLQK</sequence>
<gene>
    <name evidence="2" type="ORF">M408DRAFT_10333</name>
</gene>
<accession>A0A0C3B0I6</accession>
<dbReference type="PROSITE" id="PS51257">
    <property type="entry name" value="PROKAR_LIPOPROTEIN"/>
    <property type="match status" value="1"/>
</dbReference>
<keyword evidence="1" id="KW-1133">Transmembrane helix</keyword>
<keyword evidence="3" id="KW-1185">Reference proteome</keyword>
<proteinExistence type="predicted"/>
<reference evidence="2 3" key="1">
    <citation type="submission" date="2014-04" db="EMBL/GenBank/DDBJ databases">
        <authorList>
            <consortium name="DOE Joint Genome Institute"/>
            <person name="Kuo A."/>
            <person name="Zuccaro A."/>
            <person name="Kohler A."/>
            <person name="Nagy L.G."/>
            <person name="Floudas D."/>
            <person name="Copeland A."/>
            <person name="Barry K.W."/>
            <person name="Cichocki N."/>
            <person name="Veneault-Fourrey C."/>
            <person name="LaButti K."/>
            <person name="Lindquist E.A."/>
            <person name="Lipzen A."/>
            <person name="Lundell T."/>
            <person name="Morin E."/>
            <person name="Murat C."/>
            <person name="Sun H."/>
            <person name="Tunlid A."/>
            <person name="Henrissat B."/>
            <person name="Grigoriev I.V."/>
            <person name="Hibbett D.S."/>
            <person name="Martin F."/>
            <person name="Nordberg H.P."/>
            <person name="Cantor M.N."/>
            <person name="Hua S.X."/>
        </authorList>
    </citation>
    <scope>NUCLEOTIDE SEQUENCE [LARGE SCALE GENOMIC DNA]</scope>
    <source>
        <strain evidence="2 3">MAFF 305830</strain>
    </source>
</reference>
<feature type="transmembrane region" description="Helical" evidence="1">
    <location>
        <begin position="39"/>
        <end position="61"/>
    </location>
</feature>
<dbReference type="AlphaFoldDB" id="A0A0C3B0I6"/>
<reference evidence="3" key="2">
    <citation type="submission" date="2015-01" db="EMBL/GenBank/DDBJ databases">
        <title>Evolutionary Origins and Diversification of the Mycorrhizal Mutualists.</title>
        <authorList>
            <consortium name="DOE Joint Genome Institute"/>
            <consortium name="Mycorrhizal Genomics Consortium"/>
            <person name="Kohler A."/>
            <person name="Kuo A."/>
            <person name="Nagy L.G."/>
            <person name="Floudas D."/>
            <person name="Copeland A."/>
            <person name="Barry K.W."/>
            <person name="Cichocki N."/>
            <person name="Veneault-Fourrey C."/>
            <person name="LaButti K."/>
            <person name="Lindquist E.A."/>
            <person name="Lipzen A."/>
            <person name="Lundell T."/>
            <person name="Morin E."/>
            <person name="Murat C."/>
            <person name="Riley R."/>
            <person name="Ohm R."/>
            <person name="Sun H."/>
            <person name="Tunlid A."/>
            <person name="Henrissat B."/>
            <person name="Grigoriev I.V."/>
            <person name="Hibbett D.S."/>
            <person name="Martin F."/>
        </authorList>
    </citation>
    <scope>NUCLEOTIDE SEQUENCE [LARGE SCALE GENOMIC DNA]</scope>
    <source>
        <strain evidence="3">MAFF 305830</strain>
    </source>
</reference>
<keyword evidence="1" id="KW-0472">Membrane</keyword>
<dbReference type="Proteomes" id="UP000054097">
    <property type="component" value="Unassembled WGS sequence"/>
</dbReference>
<organism evidence="2 3">
    <name type="scientific">Serendipita vermifera MAFF 305830</name>
    <dbReference type="NCBI Taxonomy" id="933852"/>
    <lineage>
        <taxon>Eukaryota</taxon>
        <taxon>Fungi</taxon>
        <taxon>Dikarya</taxon>
        <taxon>Basidiomycota</taxon>
        <taxon>Agaricomycotina</taxon>
        <taxon>Agaricomycetes</taxon>
        <taxon>Sebacinales</taxon>
        <taxon>Serendipitaceae</taxon>
        <taxon>Serendipita</taxon>
    </lineage>
</organism>
<evidence type="ECO:0000313" key="2">
    <source>
        <dbReference type="EMBL" id="KIM25714.1"/>
    </source>
</evidence>
<evidence type="ECO:0000313" key="3">
    <source>
        <dbReference type="Proteomes" id="UP000054097"/>
    </source>
</evidence>
<dbReference type="HOGENOM" id="CLU_2147415_0_0_1"/>
<keyword evidence="1" id="KW-0812">Transmembrane</keyword>
<name>A0A0C3B0I6_SERVB</name>
<evidence type="ECO:0000256" key="1">
    <source>
        <dbReference type="SAM" id="Phobius"/>
    </source>
</evidence>
<protein>
    <submittedName>
        <fullName evidence="2">Uncharacterized protein</fullName>
    </submittedName>
</protein>